<protein>
    <submittedName>
        <fullName evidence="2">Uncharacterized protein</fullName>
    </submittedName>
</protein>
<feature type="non-terminal residue" evidence="2">
    <location>
        <position position="1"/>
    </location>
</feature>
<sequence>VTKTVTHRSGAVRSPRWTPTDRLRLRSPRRSPLNKVRCGSTVRSTAALGSGQRILGDSPSAFSGKGFGL</sequence>
<reference evidence="2" key="1">
    <citation type="submission" date="2022-03" db="EMBL/GenBank/DDBJ databases">
        <authorList>
            <person name="Alioto T."/>
            <person name="Alioto T."/>
            <person name="Gomez Garrido J."/>
        </authorList>
    </citation>
    <scope>NUCLEOTIDE SEQUENCE</scope>
</reference>
<proteinExistence type="predicted"/>
<dbReference type="AlphaFoldDB" id="A0AAD1RR73"/>
<evidence type="ECO:0000313" key="3">
    <source>
        <dbReference type="Proteomes" id="UP001295444"/>
    </source>
</evidence>
<gene>
    <name evidence="2" type="ORF">PECUL_23A025774</name>
</gene>
<dbReference type="Proteomes" id="UP001295444">
    <property type="component" value="Chromosome 03"/>
</dbReference>
<evidence type="ECO:0000313" key="2">
    <source>
        <dbReference type="EMBL" id="CAH2276047.1"/>
    </source>
</evidence>
<organism evidence="2 3">
    <name type="scientific">Pelobates cultripes</name>
    <name type="common">Western spadefoot toad</name>
    <dbReference type="NCBI Taxonomy" id="61616"/>
    <lineage>
        <taxon>Eukaryota</taxon>
        <taxon>Metazoa</taxon>
        <taxon>Chordata</taxon>
        <taxon>Craniata</taxon>
        <taxon>Vertebrata</taxon>
        <taxon>Euteleostomi</taxon>
        <taxon>Amphibia</taxon>
        <taxon>Batrachia</taxon>
        <taxon>Anura</taxon>
        <taxon>Pelobatoidea</taxon>
        <taxon>Pelobatidae</taxon>
        <taxon>Pelobates</taxon>
    </lineage>
</organism>
<name>A0AAD1RR73_PELCU</name>
<dbReference type="EMBL" id="OW240914">
    <property type="protein sequence ID" value="CAH2276047.1"/>
    <property type="molecule type" value="Genomic_DNA"/>
</dbReference>
<feature type="region of interest" description="Disordered" evidence="1">
    <location>
        <begin position="1"/>
        <end position="38"/>
    </location>
</feature>
<feature type="non-terminal residue" evidence="2">
    <location>
        <position position="69"/>
    </location>
</feature>
<feature type="region of interest" description="Disordered" evidence="1">
    <location>
        <begin position="50"/>
        <end position="69"/>
    </location>
</feature>
<keyword evidence="3" id="KW-1185">Reference proteome</keyword>
<accession>A0AAD1RR73</accession>
<evidence type="ECO:0000256" key="1">
    <source>
        <dbReference type="SAM" id="MobiDB-lite"/>
    </source>
</evidence>